<dbReference type="EMBL" id="CACRXK020001705">
    <property type="protein sequence ID" value="CAB3990675.1"/>
    <property type="molecule type" value="Genomic_DNA"/>
</dbReference>
<gene>
    <name evidence="2" type="ORF">PACLA_8A051079</name>
</gene>
<comment type="caution">
    <text evidence="2">The sequence shown here is derived from an EMBL/GenBank/DDBJ whole genome shotgun (WGS) entry which is preliminary data.</text>
</comment>
<feature type="compositionally biased region" description="Polar residues" evidence="1">
    <location>
        <begin position="190"/>
        <end position="213"/>
    </location>
</feature>
<sequence>MQDQQEFNIPEEVNEETSRTVQEFVKYFASQRSIMNKAKKGRLNCESLIDTGTEEVDKNLQPETIFDKIGHTVISACAGKTNKEISYFVRKTELAFLEAIAIREMLQQENGVMKGVRCIVVRMSAFSSIMQEKLRTVIPDMQCGGDQPDNVLIPFTSLPDTTESIQQPAVPQSPSSGSEEHIVALIPSTTSVSDTTESIQQPAVPQSPSSGSGEHNVALIPSTTSVSDTSESIQQPAVPESPSSGSGEHNVALIPSTASVSDTCESIQQPAVPESPPSGSGEHNVALIPSAASVSDTSEIIQQPAVPESLPSGSGEHNVALIPPATSVSDTTEIIQQPAVPELPSSVSSQKNSNWKYVDDITSVFGSGPRKWRSRKSVLDKV</sequence>
<feature type="compositionally biased region" description="Polar residues" evidence="1">
    <location>
        <begin position="256"/>
        <end position="269"/>
    </location>
</feature>
<name>A0A6S7GG69_PARCT</name>
<dbReference type="Proteomes" id="UP001152795">
    <property type="component" value="Unassembled WGS sequence"/>
</dbReference>
<evidence type="ECO:0000313" key="3">
    <source>
        <dbReference type="Proteomes" id="UP001152795"/>
    </source>
</evidence>
<accession>A0A6S7GG69</accession>
<reference evidence="2" key="1">
    <citation type="submission" date="2020-04" db="EMBL/GenBank/DDBJ databases">
        <authorList>
            <person name="Alioto T."/>
            <person name="Alioto T."/>
            <person name="Gomez Garrido J."/>
        </authorList>
    </citation>
    <scope>NUCLEOTIDE SEQUENCE</scope>
    <source>
        <strain evidence="2">A484AB</strain>
    </source>
</reference>
<evidence type="ECO:0000313" key="2">
    <source>
        <dbReference type="EMBL" id="CAB3990675.1"/>
    </source>
</evidence>
<protein>
    <submittedName>
        <fullName evidence="2">Uncharacterized protein</fullName>
    </submittedName>
</protein>
<evidence type="ECO:0000256" key="1">
    <source>
        <dbReference type="SAM" id="MobiDB-lite"/>
    </source>
</evidence>
<dbReference type="AlphaFoldDB" id="A0A6S7GG69"/>
<proteinExistence type="predicted"/>
<feature type="region of interest" description="Disordered" evidence="1">
    <location>
        <begin position="190"/>
        <end position="284"/>
    </location>
</feature>
<keyword evidence="3" id="KW-1185">Reference proteome</keyword>
<organism evidence="2 3">
    <name type="scientific">Paramuricea clavata</name>
    <name type="common">Red gorgonian</name>
    <name type="synonym">Violescent sea-whip</name>
    <dbReference type="NCBI Taxonomy" id="317549"/>
    <lineage>
        <taxon>Eukaryota</taxon>
        <taxon>Metazoa</taxon>
        <taxon>Cnidaria</taxon>
        <taxon>Anthozoa</taxon>
        <taxon>Octocorallia</taxon>
        <taxon>Malacalcyonacea</taxon>
        <taxon>Plexauridae</taxon>
        <taxon>Paramuricea</taxon>
    </lineage>
</organism>
<feature type="compositionally biased region" description="Polar residues" evidence="1">
    <location>
        <begin position="221"/>
        <end position="247"/>
    </location>
</feature>